<protein>
    <submittedName>
        <fullName evidence="1">Uncharacterized protein</fullName>
    </submittedName>
</protein>
<dbReference type="OrthoDB" id="2860751at2"/>
<dbReference type="STRING" id="1462996.AWM70_22270"/>
<dbReference type="Proteomes" id="UP000092573">
    <property type="component" value="Chromosome"/>
</dbReference>
<keyword evidence="2" id="KW-1185">Reference proteome</keyword>
<dbReference type="AlphaFoldDB" id="A0A1B1N6D3"/>
<reference evidence="1 2" key="1">
    <citation type="submission" date="2016-01" db="EMBL/GenBank/DDBJ databases">
        <title>Complete Genome Sequence of Paenibacillus yonginensis DCY84, a novel Plant Growth-Promoting Bacteria with Elicitation of Induced Systemic Resistance.</title>
        <authorList>
            <person name="Kim Y.J."/>
            <person name="Yang D.C."/>
            <person name="Sukweenadhi J."/>
        </authorList>
    </citation>
    <scope>NUCLEOTIDE SEQUENCE [LARGE SCALE GENOMIC DNA]</scope>
    <source>
        <strain evidence="1 2">DCY84</strain>
    </source>
</reference>
<sequence>MSILHIEILMYNPFFLSKIIHSFLTGYKKEVDLKTIFYVLPIIMYKDSRDRLNNARTDSTLYSLFSKEIIMKEYNTKLNSKFTLNHVAELFQDYIEPTKQSIIILANQKNIRFQSSIVLLEDFEYNKIAPSIREYFKSAYYLGQIFSKIEVSEFESFLEIRTKA</sequence>
<accession>A0A1B1N6D3</accession>
<evidence type="ECO:0000313" key="1">
    <source>
        <dbReference type="EMBL" id="ANS76972.1"/>
    </source>
</evidence>
<organism evidence="1 2">
    <name type="scientific">Paenibacillus yonginensis</name>
    <dbReference type="NCBI Taxonomy" id="1462996"/>
    <lineage>
        <taxon>Bacteria</taxon>
        <taxon>Bacillati</taxon>
        <taxon>Bacillota</taxon>
        <taxon>Bacilli</taxon>
        <taxon>Bacillales</taxon>
        <taxon>Paenibacillaceae</taxon>
        <taxon>Paenibacillus</taxon>
    </lineage>
</organism>
<evidence type="ECO:0000313" key="2">
    <source>
        <dbReference type="Proteomes" id="UP000092573"/>
    </source>
</evidence>
<gene>
    <name evidence="1" type="ORF">AWM70_22270</name>
</gene>
<name>A0A1B1N6D3_9BACL</name>
<dbReference type="KEGG" id="pyg:AWM70_22270"/>
<dbReference type="RefSeq" id="WP_068700124.1">
    <property type="nucleotide sequence ID" value="NZ_CP014167.1"/>
</dbReference>
<proteinExistence type="predicted"/>
<dbReference type="InterPro" id="IPR045390">
    <property type="entry name" value="ABC-3C_MC3"/>
</dbReference>
<dbReference type="Pfam" id="PF20131">
    <property type="entry name" value="MC3"/>
    <property type="match status" value="1"/>
</dbReference>
<dbReference type="EMBL" id="CP014167">
    <property type="protein sequence ID" value="ANS76972.1"/>
    <property type="molecule type" value="Genomic_DNA"/>
</dbReference>